<evidence type="ECO:0000256" key="1">
    <source>
        <dbReference type="SAM" id="Coils"/>
    </source>
</evidence>
<dbReference type="InterPro" id="IPR036770">
    <property type="entry name" value="Ankyrin_rpt-contain_sf"/>
</dbReference>
<dbReference type="EMBL" id="MF782455">
    <property type="protein sequence ID" value="ATZ80494.1"/>
    <property type="molecule type" value="Genomic_DNA"/>
</dbReference>
<dbReference type="SMART" id="SM00248">
    <property type="entry name" value="ANK"/>
    <property type="match status" value="3"/>
</dbReference>
<organism evidence="2">
    <name type="scientific">Bodo saltans virus</name>
    <dbReference type="NCBI Taxonomy" id="2024608"/>
    <lineage>
        <taxon>Viruses</taxon>
        <taxon>Varidnaviria</taxon>
        <taxon>Bamfordvirae</taxon>
        <taxon>Nucleocytoviricota</taxon>
        <taxon>Megaviricetes</taxon>
        <taxon>Imitervirales</taxon>
        <taxon>Mimiviridae</taxon>
        <taxon>Klosneuvirinae</taxon>
        <taxon>Theiavirus</taxon>
        <taxon>Theiavirus salishense</taxon>
    </lineage>
</organism>
<dbReference type="Pfam" id="PF12796">
    <property type="entry name" value="Ank_2"/>
    <property type="match status" value="1"/>
</dbReference>
<keyword evidence="1" id="KW-0175">Coiled coil</keyword>
<evidence type="ECO:0000313" key="2">
    <source>
        <dbReference type="EMBL" id="ATZ80494.1"/>
    </source>
</evidence>
<sequence>MSQSFLRSQYYKYTSKPAFKDKPYIPEKEENDAIKQKLALLFTEGDYQQIISFMQNDNILPTLHSNTLNDESILHKIIKNDSLNDNQKLDLIKLAIENGTPVDSYSQDNITPLHLACGNQLLNIVDYLIKQGANINALDSKDQTPIYYAIHGKKVICEPPKKQEKFIKKNRSDVSDTLEKIINRAISGIANKSNRPPSLIKTTPTFNDIYDYLEHIQNYMGSFKNIFREEYKDAYVKYQEKESEILTDINKTKQQKKNELMVYIIKQRDDFCKIYKNFMDDKNNKIPIKIGHNIENGWTMDINLCKPFMTKIESQFIFDKMIAEQDKLNNSIKQYSNQHIVNKIHSKFEKFNSDFTSVFYFLALIGCITGNADHIENDFFVNTGAEYINTNLLNYDDIYSNKRDYFFDVSAYNVQGELRYFINEFINYFSDNRTEQFYKINYNILMKINDEFATSKLQYYYKKLIDNIEYVNAIINDLISNIDNNNEFDFIEMQQKIIYHLTNIGVLIRYINDEKKQLMNFIELFIQYKNQFIAFVNNDTGGINNVIRWINNIIHTNNPNINIDIFTDSIKIIDKIISSLQTTTFDDIYELVIDIYENFMKKYVNLINLISSKNSLSMIINWSTINTSASKYKIISNKISINKFPSSYSIFYDLTKDIDVYDGRNDYLILNKTLIILDAFNNLNIFKNVQNNEQISHGRLFYNDGSLQIDGDGNYGKMRYINSIQLLDNNTLYTLISEFGAEYISFLKFKIISSIINQIADADINYIMDISKLSLCNTYIFIAKILDRQFDKYIDRIILNSANIATEEIIDSKKNPLYTSTQNRRYITSFLQNVDIDFYVDSNDITNCLFNESNFSKIRDKIINLSDMILPININKEQIQKTITEQYLSLYNETTSSNVTCKIIDINIIELLLKTPNINLHNKDVNGHSPLFEAINSNNNNVVNLIAKHSDIKNLFNKNGQNSLQFAIGKQKQLVAKTHFSMCDDIFNNIFSENIKLNKIPMYTDILLPVAIQILNHHLFDLGQMYTSKWTFEQFDNLMKKIRLAPKSIVPLLDVNMGKEIPQLNYYNKLINSYSKQKKESNESMRKKEYLEKELVREERKLNENLIQEPQNEFYIIRRNKIRHELTILRREMQNDSSSVGLNEYYSKEILSERNNYSTPDQFKQNINDIRREIYNEYNHVHLNILSVYDYIGNNLSNIGENDFMSYPVLWEKYINNQKKSQVYDQSLFVEKIMKYQHEILSNENGNCDTIKQNLSEIKNYYNEIIMPFVKNYTNLPQEYNERMNENFTFILDIIVHIVKHFIMPSLYYIIISSLVSLLCETFNNNIYTNVDKSIQIKNIIKSILDEELFDLDVEYDMIENQNIRKVNMVNYFFNYLPKILVKKILNIYEGDLDKENLDKITIDTLFGAIPISLQTSSTLADKDSRFFTTMNETTLPFYIDHIQKTIEILNTTLGNYLRFLYTQNIQLQAINLLCQ</sequence>
<dbReference type="Gene3D" id="1.25.40.20">
    <property type="entry name" value="Ankyrin repeat-containing domain"/>
    <property type="match status" value="2"/>
</dbReference>
<dbReference type="SUPFAM" id="SSF48403">
    <property type="entry name" value="Ankyrin repeat"/>
    <property type="match status" value="2"/>
</dbReference>
<reference evidence="2" key="1">
    <citation type="journal article" date="2017" name="Elife">
        <title>The kinetoplastid-infecting Bodo saltans virus (BsV), a window into the most abundant giant viruses in the sea.</title>
        <authorList>
            <person name="Deeg C.M."/>
            <person name="Chow C.-E.T."/>
            <person name="Suttle C.A."/>
        </authorList>
    </citation>
    <scope>NUCLEOTIDE SEQUENCE</scope>
    <source>
        <strain evidence="2">NG1</strain>
    </source>
</reference>
<protein>
    <submittedName>
        <fullName evidence="2">Ankyrin repeat domain-containing protein</fullName>
    </submittedName>
</protein>
<gene>
    <name evidence="2" type="ORF">BMW23_0442</name>
</gene>
<dbReference type="PROSITE" id="PS50297">
    <property type="entry name" value="ANK_REP_REGION"/>
    <property type="match status" value="1"/>
</dbReference>
<name>A0A2H4UUE6_9VIRU</name>
<dbReference type="PANTHER" id="PTHR24125">
    <property type="entry name" value="ANKYRIN REPEAT AND DEATH DOMAIN-CONTAINING PROTEIN"/>
    <property type="match status" value="1"/>
</dbReference>
<evidence type="ECO:0000313" key="3">
    <source>
        <dbReference type="Proteomes" id="UP000240325"/>
    </source>
</evidence>
<dbReference type="PANTHER" id="PTHR24125:SF5">
    <property type="entry name" value="ANKYRIN REPEAT PROTEIN"/>
    <property type="match status" value="1"/>
</dbReference>
<keyword evidence="3" id="KW-1185">Reference proteome</keyword>
<dbReference type="PROSITE" id="PS50088">
    <property type="entry name" value="ANK_REPEAT"/>
    <property type="match status" value="1"/>
</dbReference>
<proteinExistence type="predicted"/>
<accession>A0A2H4UUE6</accession>
<dbReference type="InterPro" id="IPR002110">
    <property type="entry name" value="Ankyrin_rpt"/>
</dbReference>
<dbReference type="Proteomes" id="UP000240325">
    <property type="component" value="Segment"/>
</dbReference>
<feature type="coiled-coil region" evidence="1">
    <location>
        <begin position="1081"/>
        <end position="1108"/>
    </location>
</feature>
<dbReference type="InterPro" id="IPR052457">
    <property type="entry name" value="Ankyrin-DD_containing_protein"/>
</dbReference>